<protein>
    <submittedName>
        <fullName evidence="1">Uncharacterized protein</fullName>
    </submittedName>
</protein>
<accession>A0A0E9XNX0</accession>
<evidence type="ECO:0000313" key="1">
    <source>
        <dbReference type="EMBL" id="JAI03389.1"/>
    </source>
</evidence>
<reference evidence="1" key="1">
    <citation type="submission" date="2014-11" db="EMBL/GenBank/DDBJ databases">
        <authorList>
            <person name="Amaro Gonzalez C."/>
        </authorList>
    </citation>
    <scope>NUCLEOTIDE SEQUENCE</scope>
</reference>
<organism evidence="1">
    <name type="scientific">Anguilla anguilla</name>
    <name type="common">European freshwater eel</name>
    <name type="synonym">Muraena anguilla</name>
    <dbReference type="NCBI Taxonomy" id="7936"/>
    <lineage>
        <taxon>Eukaryota</taxon>
        <taxon>Metazoa</taxon>
        <taxon>Chordata</taxon>
        <taxon>Craniata</taxon>
        <taxon>Vertebrata</taxon>
        <taxon>Euteleostomi</taxon>
        <taxon>Actinopterygii</taxon>
        <taxon>Neopterygii</taxon>
        <taxon>Teleostei</taxon>
        <taxon>Anguilliformes</taxon>
        <taxon>Anguillidae</taxon>
        <taxon>Anguilla</taxon>
    </lineage>
</organism>
<proteinExistence type="predicted"/>
<dbReference type="AlphaFoldDB" id="A0A0E9XNX0"/>
<name>A0A0E9XNX0_ANGAN</name>
<reference evidence="1" key="2">
    <citation type="journal article" date="2015" name="Fish Shellfish Immunol.">
        <title>Early steps in the European eel (Anguilla anguilla)-Vibrio vulnificus interaction in the gills: Role of the RtxA13 toxin.</title>
        <authorList>
            <person name="Callol A."/>
            <person name="Pajuelo D."/>
            <person name="Ebbesson L."/>
            <person name="Teles M."/>
            <person name="MacKenzie S."/>
            <person name="Amaro C."/>
        </authorList>
    </citation>
    <scope>NUCLEOTIDE SEQUENCE</scope>
</reference>
<sequence>MKYPGLWNMFYPNYTTAIEVRKQKLDGEPGV</sequence>
<dbReference type="EMBL" id="GBXM01005189">
    <property type="protein sequence ID" value="JAI03389.1"/>
    <property type="molecule type" value="Transcribed_RNA"/>
</dbReference>